<accession>A0A0E9RMU7</accession>
<organism evidence="1">
    <name type="scientific">Anguilla anguilla</name>
    <name type="common">European freshwater eel</name>
    <name type="synonym">Muraena anguilla</name>
    <dbReference type="NCBI Taxonomy" id="7936"/>
    <lineage>
        <taxon>Eukaryota</taxon>
        <taxon>Metazoa</taxon>
        <taxon>Chordata</taxon>
        <taxon>Craniata</taxon>
        <taxon>Vertebrata</taxon>
        <taxon>Euteleostomi</taxon>
        <taxon>Actinopterygii</taxon>
        <taxon>Neopterygii</taxon>
        <taxon>Teleostei</taxon>
        <taxon>Anguilliformes</taxon>
        <taxon>Anguillidae</taxon>
        <taxon>Anguilla</taxon>
    </lineage>
</organism>
<dbReference type="AlphaFoldDB" id="A0A0E9RMU7"/>
<reference evidence="1" key="2">
    <citation type="journal article" date="2015" name="Fish Shellfish Immunol.">
        <title>Early steps in the European eel (Anguilla anguilla)-Vibrio vulnificus interaction in the gills: Role of the RtxA13 toxin.</title>
        <authorList>
            <person name="Callol A."/>
            <person name="Pajuelo D."/>
            <person name="Ebbesson L."/>
            <person name="Teles M."/>
            <person name="MacKenzie S."/>
            <person name="Amaro C."/>
        </authorList>
    </citation>
    <scope>NUCLEOTIDE SEQUENCE</scope>
</reference>
<reference evidence="1" key="1">
    <citation type="submission" date="2014-11" db="EMBL/GenBank/DDBJ databases">
        <authorList>
            <person name="Amaro Gonzalez C."/>
        </authorList>
    </citation>
    <scope>NUCLEOTIDE SEQUENCE</scope>
</reference>
<dbReference type="EMBL" id="GBXM01078425">
    <property type="protein sequence ID" value="JAH30152.1"/>
    <property type="molecule type" value="Transcribed_RNA"/>
</dbReference>
<proteinExistence type="predicted"/>
<evidence type="ECO:0000313" key="1">
    <source>
        <dbReference type="EMBL" id="JAH30152.1"/>
    </source>
</evidence>
<name>A0A0E9RMU7_ANGAN</name>
<protein>
    <submittedName>
        <fullName evidence="1">Uncharacterized protein</fullName>
    </submittedName>
</protein>
<sequence length="23" mass="2630">MFLKMSQLTICVLTLEGIRSQSM</sequence>